<sequence>MPAASASASAPSTVSTPATASLAGALTPIHAAAPQGAQHWSADSVIYQIYPRSFRDSNGDGVGDLAGITLELGQLAQLGVDAVWLSPFFRSPQRDAGYDVSDYRQVDPLFGTLADFDHMVETATGLNLRVIIDLVPNHCSDQHQLFQTALAGAPGSNERDVFIFRDGKGPDGALPPNNWQSHFGGPAWTRITEANGDAGQWFLHLFDSTQPDFNWDNPAVHAEFEQTLRFWLDRGVHGFRVDVAHALVKAAGLPDWGGTAWGGSSEGFPGHLAPMFGQPALHDIYRRWREVLAEYGPERILCAEANVDPLERMADWVRPDQMHQAFNFPYLATGFSAPALRNVVEESLRAFDAVGAPSTWVLSNHDVVRHATRFGYDGGSPRDGDGVGANDEQPNAALGRQRAAAASLFMLALPGACYLYQGEELGLPDHTTLPNDARQDPTFARTGGERIGRDGCRVPLPWVAGSPAAGFSDGAGTGAAGTKIDGATPAAPWLPQPLDWSSYARDSQANDPASHLSLYRKALALRRELQLGTGSLQWAEEYCSEDSLAFLNGSTLVLINTGNEPLRLPAGTVIARSLPNLGDNAELESSEAIWLEL</sequence>
<dbReference type="CDD" id="cd11332">
    <property type="entry name" value="AmyAc_OligoGlu_TS"/>
    <property type="match status" value="1"/>
</dbReference>
<dbReference type="SMART" id="SM00642">
    <property type="entry name" value="Aamy"/>
    <property type="match status" value="1"/>
</dbReference>
<dbReference type="Pfam" id="PF00128">
    <property type="entry name" value="Alpha-amylase"/>
    <property type="match status" value="1"/>
</dbReference>
<dbReference type="Gene3D" id="3.90.400.10">
    <property type="entry name" value="Oligo-1,6-glucosidase, Domain 2"/>
    <property type="match status" value="1"/>
</dbReference>
<dbReference type="Proteomes" id="UP000059574">
    <property type="component" value="Chromosome"/>
</dbReference>
<accession>A0A0S2M4N3</accession>
<dbReference type="Gene3D" id="3.20.20.80">
    <property type="entry name" value="Glycosidases"/>
    <property type="match status" value="2"/>
</dbReference>
<reference evidence="3 4" key="2">
    <citation type="journal article" date="2016" name="J. Biotechnol.">
        <title>Complete genome sequence of Arthrobacter alpinus ERGS4:06, a yellow pigmented bacterium tolerant to cold and radiations isolated from Sikkim Himalaya.</title>
        <authorList>
            <person name="Kumar R."/>
            <person name="Singh D."/>
            <person name="Swarnkar M.K."/>
            <person name="Singh A.K."/>
            <person name="Kumar S."/>
        </authorList>
    </citation>
    <scope>NUCLEOTIDE SEQUENCE [LARGE SCALE GENOMIC DNA]</scope>
    <source>
        <strain evidence="3 4">ERGS4:06</strain>
    </source>
</reference>
<feature type="domain" description="Glycosyl hydrolase family 13 catalytic" evidence="2">
    <location>
        <begin position="48"/>
        <end position="457"/>
    </location>
</feature>
<dbReference type="EMBL" id="CP013200">
    <property type="protein sequence ID" value="ALO68691.1"/>
    <property type="molecule type" value="Genomic_DNA"/>
</dbReference>
<dbReference type="PANTHER" id="PTHR10357:SF179">
    <property type="entry name" value="NEUTRAL AND BASIC AMINO ACID TRANSPORT PROTEIN RBAT"/>
    <property type="match status" value="1"/>
</dbReference>
<dbReference type="InterPro" id="IPR006047">
    <property type="entry name" value="GH13_cat_dom"/>
</dbReference>
<dbReference type="AlphaFoldDB" id="A0A0S2M4N3"/>
<evidence type="ECO:0000256" key="1">
    <source>
        <dbReference type="ARBA" id="ARBA00008061"/>
    </source>
</evidence>
<organism evidence="3 4">
    <name type="scientific">Arthrobacter alpinus</name>
    <dbReference type="NCBI Taxonomy" id="656366"/>
    <lineage>
        <taxon>Bacteria</taxon>
        <taxon>Bacillati</taxon>
        <taxon>Actinomycetota</taxon>
        <taxon>Actinomycetes</taxon>
        <taxon>Micrococcales</taxon>
        <taxon>Micrococcaceae</taxon>
        <taxon>Arthrobacter</taxon>
    </lineage>
</organism>
<comment type="similarity">
    <text evidence="1">Belongs to the glycosyl hydrolase 13 family.</text>
</comment>
<dbReference type="GO" id="GO:0004556">
    <property type="term" value="F:alpha-amylase activity"/>
    <property type="evidence" value="ECO:0007669"/>
    <property type="project" value="TreeGrafter"/>
</dbReference>
<dbReference type="PANTHER" id="PTHR10357">
    <property type="entry name" value="ALPHA-AMYLASE FAMILY MEMBER"/>
    <property type="match status" value="1"/>
</dbReference>
<reference evidence="4" key="1">
    <citation type="submission" date="2015-11" db="EMBL/GenBank/DDBJ databases">
        <authorList>
            <person name="Kumar R."/>
            <person name="Singh D."/>
            <person name="Swarnkar M.K."/>
            <person name="Singh A.K."/>
            <person name="Kumar S."/>
        </authorList>
    </citation>
    <scope>NUCLEOTIDE SEQUENCE [LARGE SCALE GENOMIC DNA]</scope>
    <source>
        <strain evidence="4">ERGS4:06</strain>
    </source>
</reference>
<proteinExistence type="inferred from homology"/>
<evidence type="ECO:0000313" key="4">
    <source>
        <dbReference type="Proteomes" id="UP000059574"/>
    </source>
</evidence>
<dbReference type="GO" id="GO:0009313">
    <property type="term" value="P:oligosaccharide catabolic process"/>
    <property type="evidence" value="ECO:0007669"/>
    <property type="project" value="TreeGrafter"/>
</dbReference>
<evidence type="ECO:0000259" key="2">
    <source>
        <dbReference type="SMART" id="SM00642"/>
    </source>
</evidence>
<evidence type="ECO:0000313" key="3">
    <source>
        <dbReference type="EMBL" id="ALO68691.1"/>
    </source>
</evidence>
<gene>
    <name evidence="3" type="ORF">AS189_19060</name>
</gene>
<dbReference type="InterPro" id="IPR017853">
    <property type="entry name" value="GH"/>
</dbReference>
<dbReference type="SUPFAM" id="SSF51445">
    <property type="entry name" value="(Trans)glycosidases"/>
    <property type="match status" value="1"/>
</dbReference>
<protein>
    <submittedName>
        <fullName evidence="3">Alpha-amylase</fullName>
    </submittedName>
</protein>
<name>A0A0S2M4N3_9MICC</name>
<dbReference type="InterPro" id="IPR045857">
    <property type="entry name" value="O16G_dom_2"/>
</dbReference>